<dbReference type="Proteomes" id="UP000198418">
    <property type="component" value="Unassembled WGS sequence"/>
</dbReference>
<proteinExistence type="predicted"/>
<gene>
    <name evidence="1" type="ORF">SAMN06265338_10674</name>
</gene>
<keyword evidence="2" id="KW-1185">Reference proteome</keyword>
<dbReference type="AlphaFoldDB" id="A0A212RPH6"/>
<dbReference type="EMBL" id="FYDG01000006">
    <property type="protein sequence ID" value="SNB74441.1"/>
    <property type="molecule type" value="Genomic_DNA"/>
</dbReference>
<evidence type="ECO:0000313" key="2">
    <source>
        <dbReference type="Proteomes" id="UP000198418"/>
    </source>
</evidence>
<evidence type="ECO:0000313" key="1">
    <source>
        <dbReference type="EMBL" id="SNB74441.1"/>
    </source>
</evidence>
<accession>A0A212RPH6</accession>
<reference evidence="2" key="1">
    <citation type="submission" date="2017-06" db="EMBL/GenBank/DDBJ databases">
        <authorList>
            <person name="Varghese N."/>
            <person name="Submissions S."/>
        </authorList>
    </citation>
    <scope>NUCLEOTIDE SEQUENCE [LARGE SCALE GENOMIC DNA]</scope>
    <source>
        <strain evidence="2">DSM 137</strain>
    </source>
</reference>
<organism evidence="1 2">
    <name type="scientific">Rhodoblastus acidophilus</name>
    <name type="common">Rhodopseudomonas acidophila</name>
    <dbReference type="NCBI Taxonomy" id="1074"/>
    <lineage>
        <taxon>Bacteria</taxon>
        <taxon>Pseudomonadati</taxon>
        <taxon>Pseudomonadota</taxon>
        <taxon>Alphaproteobacteria</taxon>
        <taxon>Hyphomicrobiales</taxon>
        <taxon>Rhodoblastaceae</taxon>
        <taxon>Rhodoblastus</taxon>
    </lineage>
</organism>
<sequence length="66" mass="6988">MPANSSNAAEAVLIDLSFALAEIALSDLKTEHAIRAAARIRSAMTEIRLLAPAQPYEPEPDEIAAA</sequence>
<protein>
    <submittedName>
        <fullName evidence="1">Uncharacterized protein</fullName>
    </submittedName>
</protein>
<name>A0A212RPH6_RHOAC</name>